<gene>
    <name evidence="2" type="ORF">H310_11804</name>
</gene>
<dbReference type="AlphaFoldDB" id="A0A024TKH1"/>
<dbReference type="RefSeq" id="XP_008876799.1">
    <property type="nucleotide sequence ID" value="XM_008878577.1"/>
</dbReference>
<reference evidence="2" key="1">
    <citation type="submission" date="2013-12" db="EMBL/GenBank/DDBJ databases">
        <title>The Genome Sequence of Aphanomyces invadans NJM9701.</title>
        <authorList>
            <consortium name="The Broad Institute Genomics Platform"/>
            <person name="Russ C."/>
            <person name="Tyler B."/>
            <person name="van West P."/>
            <person name="Dieguez-Uribeondo J."/>
            <person name="Young S.K."/>
            <person name="Zeng Q."/>
            <person name="Gargeya S."/>
            <person name="Fitzgerald M."/>
            <person name="Abouelleil A."/>
            <person name="Alvarado L."/>
            <person name="Chapman S.B."/>
            <person name="Gainer-Dewar J."/>
            <person name="Goldberg J."/>
            <person name="Griggs A."/>
            <person name="Gujja S."/>
            <person name="Hansen M."/>
            <person name="Howarth C."/>
            <person name="Imamovic A."/>
            <person name="Ireland A."/>
            <person name="Larimer J."/>
            <person name="McCowan C."/>
            <person name="Murphy C."/>
            <person name="Pearson M."/>
            <person name="Poon T.W."/>
            <person name="Priest M."/>
            <person name="Roberts A."/>
            <person name="Saif S."/>
            <person name="Shea T."/>
            <person name="Sykes S."/>
            <person name="Wortman J."/>
            <person name="Nusbaum C."/>
            <person name="Birren B."/>
        </authorList>
    </citation>
    <scope>NUCLEOTIDE SEQUENCE [LARGE SCALE GENOMIC DNA]</scope>
    <source>
        <strain evidence="2">NJM9701</strain>
    </source>
</reference>
<dbReference type="GeneID" id="20088854"/>
<dbReference type="VEuPathDB" id="FungiDB:H310_11804"/>
<organism evidence="2">
    <name type="scientific">Aphanomyces invadans</name>
    <dbReference type="NCBI Taxonomy" id="157072"/>
    <lineage>
        <taxon>Eukaryota</taxon>
        <taxon>Sar</taxon>
        <taxon>Stramenopiles</taxon>
        <taxon>Oomycota</taxon>
        <taxon>Saprolegniomycetes</taxon>
        <taxon>Saprolegniales</taxon>
        <taxon>Verrucalvaceae</taxon>
        <taxon>Aphanomyces</taxon>
    </lineage>
</organism>
<name>A0A024TKH1_9STRA</name>
<feature type="region of interest" description="Disordered" evidence="1">
    <location>
        <begin position="92"/>
        <end position="122"/>
    </location>
</feature>
<evidence type="ECO:0000256" key="1">
    <source>
        <dbReference type="SAM" id="MobiDB-lite"/>
    </source>
</evidence>
<feature type="region of interest" description="Disordered" evidence="1">
    <location>
        <begin position="1"/>
        <end position="20"/>
    </location>
</feature>
<feature type="compositionally biased region" description="Polar residues" evidence="1">
    <location>
        <begin position="10"/>
        <end position="19"/>
    </location>
</feature>
<sequence>MAIHRIGRTDSMQPTSRSGADTCWRAAAAHGVPRLRPIFRYTPPSTPPRRCRGKHKLVDMCGRNDLVEVRGCLVRDMQCRREPSCRTCGNRWTDSSARSSASADELPDMRELENDLPGRGPRRFCEQTLQTSRW</sequence>
<evidence type="ECO:0000313" key="2">
    <source>
        <dbReference type="EMBL" id="ETV94484.1"/>
    </source>
</evidence>
<proteinExistence type="predicted"/>
<dbReference type="EMBL" id="KI913985">
    <property type="protein sequence ID" value="ETV94484.1"/>
    <property type="molecule type" value="Genomic_DNA"/>
</dbReference>
<protein>
    <submittedName>
        <fullName evidence="2">Uncharacterized protein</fullName>
    </submittedName>
</protein>
<accession>A0A024TKH1</accession>